<keyword evidence="3 10" id="KW-1134">Transmembrane beta strand</keyword>
<evidence type="ECO:0000256" key="6">
    <source>
        <dbReference type="ARBA" id="ARBA00023077"/>
    </source>
</evidence>
<evidence type="ECO:0000256" key="12">
    <source>
        <dbReference type="SAM" id="SignalP"/>
    </source>
</evidence>
<feature type="signal peptide" evidence="12">
    <location>
        <begin position="1"/>
        <end position="18"/>
    </location>
</feature>
<evidence type="ECO:0000256" key="9">
    <source>
        <dbReference type="ARBA" id="ARBA00023237"/>
    </source>
</evidence>
<reference evidence="15 16" key="1">
    <citation type="submission" date="2019-07" db="EMBL/GenBank/DDBJ databases">
        <authorList>
            <person name="Huq M.A."/>
        </authorList>
    </citation>
    <scope>NUCLEOTIDE SEQUENCE [LARGE SCALE GENOMIC DNA]</scope>
    <source>
        <strain evidence="15 16">MAH-3</strain>
    </source>
</reference>
<evidence type="ECO:0000313" key="15">
    <source>
        <dbReference type="EMBL" id="TSJ46407.1"/>
    </source>
</evidence>
<keyword evidence="4 10" id="KW-0812">Transmembrane</keyword>
<keyword evidence="9 10" id="KW-0998">Cell outer membrane</keyword>
<sequence>MKYLLSILLLSISSSIFAQTGRITGKVRDLQGEAVVGATVFVKTNQLYGANSDENGQFVLELPVGVYNLICRMEGMNTDTIQINVTENGVIELDIPMEEISTVLDVVEVKVGKFDKPLEDQTVSIEVLKPRLIESKNTRSIETALDQTPGLNILDGEPQIRGGSGFTFGVGSKVAVMVDDMPMLSGDAGRPEWGFIPVENISQVEVIKGAASVLSGSSALSGSINIRTAYPTSKPLTKVILYSGLYSTPSQSGTKWYDDTPLISGATFLHSRKYKQWDLVFGGNFNYDHGYMGPPEYKDTLAWKDTLTNFNNKQMVSKRARVNFNLSRRAKNIKGLVYGINGNFMLAETNMVLAWLDDTSGLYRAYPGAVFLQKQMIFNVDPYILFTTKNGGKHSLRTRLLRTLNEMTANLDNQSTVLYGDYQYKTSIKQIIPVDFVGGITAQHTHSYSNMYRGSGTPVNQMLNLSAYAQAEKKLWKRLTLSVGGRLEYFQLNDSITALKPIFRAGSNFKIHKATFLRASYGQGYRFPTITERFIQTGVGSFGVFPNSELRPETSWNAEFGIKQGFKIGPVMSFIDVAGFWQEYQNTIEYMFGIWHTFSSLEEMSKGAGFKFLNTGKSRVRGIDASLAGTVAVGKKGDLTFLCGYTYIVPQTLNPDYLYATDSLNRKFTYNTTSLDSNSRILKYRFLHNVKIDMEYTLLKKISIGFSAKYYSKIINMDAVIKDFEETTNNINLIPNIRYMDYYNDHRFGNWIFDARISYLLKDKHRFALIGSNILNRTYSLRPLKIEAPRTVMLQYTLKLGGD</sequence>
<evidence type="ECO:0000256" key="10">
    <source>
        <dbReference type="PROSITE-ProRule" id="PRU01360"/>
    </source>
</evidence>
<dbReference type="PANTHER" id="PTHR30069">
    <property type="entry name" value="TONB-DEPENDENT OUTER MEMBRANE RECEPTOR"/>
    <property type="match status" value="1"/>
</dbReference>
<keyword evidence="7 10" id="KW-0472">Membrane</keyword>
<dbReference type="InterPro" id="IPR039426">
    <property type="entry name" value="TonB-dep_rcpt-like"/>
</dbReference>
<keyword evidence="16" id="KW-1185">Reference proteome</keyword>
<evidence type="ECO:0000259" key="13">
    <source>
        <dbReference type="Pfam" id="PF00593"/>
    </source>
</evidence>
<keyword evidence="5 12" id="KW-0732">Signal</keyword>
<evidence type="ECO:0000313" key="16">
    <source>
        <dbReference type="Proteomes" id="UP000316008"/>
    </source>
</evidence>
<comment type="caution">
    <text evidence="15">The sequence shown here is derived from an EMBL/GenBank/DDBJ whole genome shotgun (WGS) entry which is preliminary data.</text>
</comment>
<name>A0A556N2H7_9FLAO</name>
<dbReference type="AlphaFoldDB" id="A0A556N2H7"/>
<dbReference type="PANTHER" id="PTHR30069:SF29">
    <property type="entry name" value="HEMOGLOBIN AND HEMOGLOBIN-HAPTOGLOBIN-BINDING PROTEIN 1-RELATED"/>
    <property type="match status" value="1"/>
</dbReference>
<dbReference type="SUPFAM" id="SSF56935">
    <property type="entry name" value="Porins"/>
    <property type="match status" value="1"/>
</dbReference>
<evidence type="ECO:0000256" key="11">
    <source>
        <dbReference type="RuleBase" id="RU003357"/>
    </source>
</evidence>
<dbReference type="OrthoDB" id="9764669at2"/>
<dbReference type="EMBL" id="VLPL01000002">
    <property type="protein sequence ID" value="TSJ46407.1"/>
    <property type="molecule type" value="Genomic_DNA"/>
</dbReference>
<dbReference type="PROSITE" id="PS52016">
    <property type="entry name" value="TONB_DEPENDENT_REC_3"/>
    <property type="match status" value="1"/>
</dbReference>
<feature type="chain" id="PRO_5021928833" evidence="12">
    <location>
        <begin position="19"/>
        <end position="803"/>
    </location>
</feature>
<dbReference type="InterPro" id="IPR037066">
    <property type="entry name" value="Plug_dom_sf"/>
</dbReference>
<keyword evidence="6 11" id="KW-0798">TonB box</keyword>
<dbReference type="SUPFAM" id="SSF49452">
    <property type="entry name" value="Starch-binding domain-like"/>
    <property type="match status" value="1"/>
</dbReference>
<evidence type="ECO:0000256" key="2">
    <source>
        <dbReference type="ARBA" id="ARBA00022448"/>
    </source>
</evidence>
<dbReference type="GO" id="GO:0030246">
    <property type="term" value="F:carbohydrate binding"/>
    <property type="evidence" value="ECO:0007669"/>
    <property type="project" value="InterPro"/>
</dbReference>
<dbReference type="InterPro" id="IPR012910">
    <property type="entry name" value="Plug_dom"/>
</dbReference>
<dbReference type="Pfam" id="PF07715">
    <property type="entry name" value="Plug"/>
    <property type="match status" value="1"/>
</dbReference>
<feature type="domain" description="TonB-dependent receptor-like beta-barrel" evidence="13">
    <location>
        <begin position="269"/>
        <end position="759"/>
    </location>
</feature>
<feature type="domain" description="TonB-dependent receptor plug" evidence="14">
    <location>
        <begin position="118"/>
        <end position="222"/>
    </location>
</feature>
<dbReference type="InterPro" id="IPR013784">
    <property type="entry name" value="Carb-bd-like_fold"/>
</dbReference>
<dbReference type="GO" id="GO:0015344">
    <property type="term" value="F:siderophore uptake transmembrane transporter activity"/>
    <property type="evidence" value="ECO:0007669"/>
    <property type="project" value="TreeGrafter"/>
</dbReference>
<dbReference type="Gene3D" id="2.170.130.10">
    <property type="entry name" value="TonB-dependent receptor, plug domain"/>
    <property type="match status" value="1"/>
</dbReference>
<evidence type="ECO:0000256" key="4">
    <source>
        <dbReference type="ARBA" id="ARBA00022692"/>
    </source>
</evidence>
<evidence type="ECO:0000259" key="14">
    <source>
        <dbReference type="Pfam" id="PF07715"/>
    </source>
</evidence>
<dbReference type="GO" id="GO:0009279">
    <property type="term" value="C:cell outer membrane"/>
    <property type="evidence" value="ECO:0007669"/>
    <property type="project" value="UniProtKB-SubCell"/>
</dbReference>
<dbReference type="RefSeq" id="WP_144331944.1">
    <property type="nucleotide sequence ID" value="NZ_VLPL01000002.1"/>
</dbReference>
<protein>
    <submittedName>
        <fullName evidence="15">TonB-dependent receptor</fullName>
    </submittedName>
</protein>
<keyword evidence="8 15" id="KW-0675">Receptor</keyword>
<dbReference type="Gene3D" id="2.40.170.20">
    <property type="entry name" value="TonB-dependent receptor, beta-barrel domain"/>
    <property type="match status" value="1"/>
</dbReference>
<dbReference type="GO" id="GO:0044718">
    <property type="term" value="P:siderophore transmembrane transport"/>
    <property type="evidence" value="ECO:0007669"/>
    <property type="project" value="TreeGrafter"/>
</dbReference>
<keyword evidence="2 10" id="KW-0813">Transport</keyword>
<dbReference type="Gene3D" id="2.60.40.1120">
    <property type="entry name" value="Carboxypeptidase-like, regulatory domain"/>
    <property type="match status" value="1"/>
</dbReference>
<evidence type="ECO:0000256" key="8">
    <source>
        <dbReference type="ARBA" id="ARBA00023170"/>
    </source>
</evidence>
<dbReference type="Proteomes" id="UP000316008">
    <property type="component" value="Unassembled WGS sequence"/>
</dbReference>
<evidence type="ECO:0000256" key="3">
    <source>
        <dbReference type="ARBA" id="ARBA00022452"/>
    </source>
</evidence>
<dbReference type="Pfam" id="PF13620">
    <property type="entry name" value="CarboxypepD_reg"/>
    <property type="match status" value="1"/>
</dbReference>
<accession>A0A556N2H7</accession>
<dbReference type="InterPro" id="IPR000531">
    <property type="entry name" value="Beta-barrel_TonB"/>
</dbReference>
<evidence type="ECO:0000256" key="1">
    <source>
        <dbReference type="ARBA" id="ARBA00004571"/>
    </source>
</evidence>
<dbReference type="Pfam" id="PF00593">
    <property type="entry name" value="TonB_dep_Rec_b-barrel"/>
    <property type="match status" value="1"/>
</dbReference>
<gene>
    <name evidence="15" type="ORF">FO442_04420</name>
</gene>
<evidence type="ECO:0000256" key="5">
    <source>
        <dbReference type="ARBA" id="ARBA00022729"/>
    </source>
</evidence>
<comment type="subcellular location">
    <subcellularLocation>
        <location evidence="1 10">Cell outer membrane</location>
        <topology evidence="1 10">Multi-pass membrane protein</topology>
    </subcellularLocation>
</comment>
<dbReference type="InterPro" id="IPR036942">
    <property type="entry name" value="Beta-barrel_TonB_sf"/>
</dbReference>
<comment type="similarity">
    <text evidence="10 11">Belongs to the TonB-dependent receptor family.</text>
</comment>
<organism evidence="15 16">
    <name type="scientific">Fluviicola chungangensis</name>
    <dbReference type="NCBI Taxonomy" id="2597671"/>
    <lineage>
        <taxon>Bacteria</taxon>
        <taxon>Pseudomonadati</taxon>
        <taxon>Bacteroidota</taxon>
        <taxon>Flavobacteriia</taxon>
        <taxon>Flavobacteriales</taxon>
        <taxon>Crocinitomicaceae</taxon>
        <taxon>Fluviicola</taxon>
    </lineage>
</organism>
<evidence type="ECO:0000256" key="7">
    <source>
        <dbReference type="ARBA" id="ARBA00023136"/>
    </source>
</evidence>
<proteinExistence type="inferred from homology"/>